<dbReference type="eggNOG" id="KOG4231">
    <property type="taxonomic scope" value="Eukaryota"/>
</dbReference>
<keyword evidence="2" id="KW-0443">Lipid metabolism</keyword>
<dbReference type="InParanoid" id="H2YVJ2"/>
<reference evidence="4" key="1">
    <citation type="submission" date="2003-08" db="EMBL/GenBank/DDBJ databases">
        <authorList>
            <person name="Birren B."/>
            <person name="Nusbaum C."/>
            <person name="Abebe A."/>
            <person name="Abouelleil A."/>
            <person name="Adekoya E."/>
            <person name="Ait-zahra M."/>
            <person name="Allen N."/>
            <person name="Allen T."/>
            <person name="An P."/>
            <person name="Anderson M."/>
            <person name="Anderson S."/>
            <person name="Arachchi H."/>
            <person name="Armbruster J."/>
            <person name="Bachantsang P."/>
            <person name="Baldwin J."/>
            <person name="Barry A."/>
            <person name="Bayul T."/>
            <person name="Blitshsteyn B."/>
            <person name="Bloom T."/>
            <person name="Blye J."/>
            <person name="Boguslavskiy L."/>
            <person name="Borowsky M."/>
            <person name="Boukhgalter B."/>
            <person name="Brunache A."/>
            <person name="Butler J."/>
            <person name="Calixte N."/>
            <person name="Calvo S."/>
            <person name="Camarata J."/>
            <person name="Campo K."/>
            <person name="Chang J."/>
            <person name="Cheshatsang Y."/>
            <person name="Citroen M."/>
            <person name="Collymore A."/>
            <person name="Considine T."/>
            <person name="Cook A."/>
            <person name="Cooke P."/>
            <person name="Corum B."/>
            <person name="Cuomo C."/>
            <person name="David R."/>
            <person name="Dawoe T."/>
            <person name="Degray S."/>
            <person name="Dodge S."/>
            <person name="Dooley K."/>
            <person name="Dorje P."/>
            <person name="Dorjee K."/>
            <person name="Dorris L."/>
            <person name="Duffey N."/>
            <person name="Dupes A."/>
            <person name="Elkins T."/>
            <person name="Engels R."/>
            <person name="Erickson J."/>
            <person name="Farina A."/>
            <person name="Faro S."/>
            <person name="Ferreira P."/>
            <person name="Fischer H."/>
            <person name="Fitzgerald M."/>
            <person name="Foley K."/>
            <person name="Gage D."/>
            <person name="Galagan J."/>
            <person name="Gearin G."/>
            <person name="Gnerre S."/>
            <person name="Gnirke A."/>
            <person name="Goyette A."/>
            <person name="Graham J."/>
            <person name="Grandbois E."/>
            <person name="Gyaltsen K."/>
            <person name="Hafez N."/>
            <person name="Hagopian D."/>
            <person name="Hagos B."/>
            <person name="Hall J."/>
            <person name="Hatcher B."/>
            <person name="Heller A."/>
            <person name="Higgins H."/>
            <person name="Honan T."/>
            <person name="Horn A."/>
            <person name="Houde N."/>
            <person name="Hughes L."/>
            <person name="Hulme W."/>
            <person name="Husby E."/>
            <person name="Iliev I."/>
            <person name="Jaffe D."/>
            <person name="Jones C."/>
            <person name="Kamal M."/>
            <person name="Kamat A."/>
            <person name="Kamvysselis M."/>
            <person name="Karlsson E."/>
            <person name="Kells C."/>
            <person name="Kieu A."/>
            <person name="Kisner P."/>
            <person name="Kodira C."/>
            <person name="Kulbokas E."/>
            <person name="Labutti K."/>
            <person name="Lama D."/>
            <person name="Landers T."/>
            <person name="Leger J."/>
            <person name="Levine S."/>
            <person name="Lewis D."/>
            <person name="Lewis T."/>
            <person name="Lindblad-toh K."/>
            <person name="Liu X."/>
            <person name="Lokyitsang T."/>
            <person name="Lokyitsang Y."/>
            <person name="Lucien O."/>
            <person name="Lui A."/>
            <person name="Ma L.J."/>
            <person name="Mabbitt R."/>
            <person name="Macdonald J."/>
            <person name="Maclean C."/>
            <person name="Major J."/>
            <person name="Manning J."/>
            <person name="Marabella R."/>
            <person name="Maru K."/>
            <person name="Matthews C."/>
            <person name="Mauceli E."/>
            <person name="Mccarthy M."/>
            <person name="Mcdonough S."/>
            <person name="Mcghee T."/>
            <person name="Meldrim J."/>
            <person name="Meneus L."/>
            <person name="Mesirov J."/>
            <person name="Mihalev A."/>
            <person name="Mihova T."/>
            <person name="Mikkelsen T."/>
            <person name="Mlenga V."/>
            <person name="Moru K."/>
            <person name="Mozes J."/>
            <person name="Mulrain L."/>
            <person name="Munson G."/>
            <person name="Naylor J."/>
            <person name="Newes C."/>
            <person name="Nguyen C."/>
            <person name="Nguyen N."/>
            <person name="Nguyen T."/>
            <person name="Nicol R."/>
            <person name="Nielsen C."/>
            <person name="Nizzari M."/>
            <person name="Norbu C."/>
            <person name="Norbu N."/>
            <person name="O'donnell P."/>
            <person name="Okoawo O."/>
            <person name="O'leary S."/>
            <person name="Omotosho B."/>
            <person name="O'neill K."/>
            <person name="Osman S."/>
            <person name="Parker S."/>
            <person name="Perrin D."/>
            <person name="Phunkhang P."/>
            <person name="Piqani B."/>
            <person name="Purcell S."/>
            <person name="Rachupka T."/>
            <person name="Ramasamy U."/>
            <person name="Rameau R."/>
            <person name="Ray V."/>
            <person name="Raymond C."/>
            <person name="Retta R."/>
            <person name="Richardson S."/>
            <person name="Rise C."/>
            <person name="Rodriguez J."/>
            <person name="Rogers J."/>
            <person name="Rogov P."/>
            <person name="Rutman M."/>
            <person name="Schupbach R."/>
            <person name="Seaman C."/>
            <person name="Settipalli S."/>
            <person name="Sharpe T."/>
            <person name="Sheridan J."/>
            <person name="Sherpa N."/>
            <person name="Shi J."/>
            <person name="Smirnov S."/>
            <person name="Smith C."/>
            <person name="Sougnez C."/>
            <person name="Spencer B."/>
            <person name="Stalker J."/>
            <person name="Stange-thomann N."/>
            <person name="Stavropoulos S."/>
            <person name="Stetson K."/>
            <person name="Stone C."/>
            <person name="Stone S."/>
            <person name="Stubbs M."/>
            <person name="Talamas J."/>
            <person name="Tchuinga P."/>
            <person name="Tenzing P."/>
            <person name="Tesfaye S."/>
            <person name="Theodore J."/>
            <person name="Thoulutsang Y."/>
            <person name="Topham K."/>
            <person name="Towey S."/>
            <person name="Tsamla T."/>
            <person name="Tsomo N."/>
            <person name="Vallee D."/>
            <person name="Vassiliev H."/>
            <person name="Venkataraman V."/>
            <person name="Vinson J."/>
            <person name="Vo A."/>
            <person name="Wade C."/>
            <person name="Wang S."/>
            <person name="Wangchuk T."/>
            <person name="Wangdi T."/>
            <person name="Whittaker C."/>
            <person name="Wilkinson J."/>
            <person name="Wu Y."/>
            <person name="Wyman D."/>
            <person name="Yadav S."/>
            <person name="Yang S."/>
            <person name="Yang X."/>
            <person name="Yeager S."/>
            <person name="Yee E."/>
            <person name="Young G."/>
            <person name="Zainoun J."/>
            <person name="Zembeck L."/>
            <person name="Zimmer A."/>
            <person name="Zody M."/>
            <person name="Lander E."/>
        </authorList>
    </citation>
    <scope>NUCLEOTIDE SEQUENCE [LARGE SCALE GENOMIC DNA]</scope>
</reference>
<dbReference type="GO" id="GO:0019369">
    <property type="term" value="P:arachidonate metabolic process"/>
    <property type="evidence" value="ECO:0007669"/>
    <property type="project" value="TreeGrafter"/>
</dbReference>
<dbReference type="STRING" id="51511.ENSCSAVP00000009353"/>
<evidence type="ECO:0000256" key="2">
    <source>
        <dbReference type="ARBA" id="ARBA00022963"/>
    </source>
</evidence>
<dbReference type="Gene3D" id="3.40.1090.10">
    <property type="entry name" value="Cytosolic phospholipase A2 catalytic domain"/>
    <property type="match status" value="1"/>
</dbReference>
<protein>
    <recommendedName>
        <fullName evidence="5">PNPLA domain-containing protein</fullName>
    </recommendedName>
</protein>
<dbReference type="Proteomes" id="UP000007875">
    <property type="component" value="Unassembled WGS sequence"/>
</dbReference>
<sequence length="202" mass="23209">NGAKTICVEELQHSTRVRDIRIGQVHAEVQYGRLCVHRQLHRDILKNSRKEQISTRTEGLLTNNPTGVALNECSLLWPNSPIQCVVSVGTGRYEPTIGPTSEQFLSLKDKLLKVVDSATSVSEVHTVMYDLLPPYTYFRFNPYIKEPLLLDDFHPEKLDMLVEDAHEYIARNEHKFQACVDTLFGKKNTQNEITKNKWQIFV</sequence>
<organism evidence="3 4">
    <name type="scientific">Ciona savignyi</name>
    <name type="common">Pacific transparent sea squirt</name>
    <dbReference type="NCBI Taxonomy" id="51511"/>
    <lineage>
        <taxon>Eukaryota</taxon>
        <taxon>Metazoa</taxon>
        <taxon>Chordata</taxon>
        <taxon>Tunicata</taxon>
        <taxon>Ascidiacea</taxon>
        <taxon>Phlebobranchia</taxon>
        <taxon>Cionidae</taxon>
        <taxon>Ciona</taxon>
    </lineage>
</organism>
<dbReference type="PANTHER" id="PTHR24185">
    <property type="entry name" value="CALCIUM-INDEPENDENT PHOSPHOLIPASE A2-GAMMA"/>
    <property type="match status" value="1"/>
</dbReference>
<dbReference type="GeneTree" id="ENSGT00940000154738"/>
<proteinExistence type="predicted"/>
<dbReference type="GO" id="GO:0016020">
    <property type="term" value="C:membrane"/>
    <property type="evidence" value="ECO:0007669"/>
    <property type="project" value="TreeGrafter"/>
</dbReference>
<evidence type="ECO:0008006" key="5">
    <source>
        <dbReference type="Google" id="ProtNLM"/>
    </source>
</evidence>
<reference evidence="3" key="2">
    <citation type="submission" date="2025-08" db="UniProtKB">
        <authorList>
            <consortium name="Ensembl"/>
        </authorList>
    </citation>
    <scope>IDENTIFICATION</scope>
</reference>
<dbReference type="GO" id="GO:0047499">
    <property type="term" value="F:calcium-independent phospholipase A2 activity"/>
    <property type="evidence" value="ECO:0007669"/>
    <property type="project" value="TreeGrafter"/>
</dbReference>
<evidence type="ECO:0000313" key="3">
    <source>
        <dbReference type="Ensembl" id="ENSCSAVP00000009353.1"/>
    </source>
</evidence>
<keyword evidence="1" id="KW-0378">Hydrolase</keyword>
<dbReference type="HOGENOM" id="CLU_1357349_0_0_1"/>
<keyword evidence="4" id="KW-1185">Reference proteome</keyword>
<dbReference type="Ensembl" id="ENSCSAVT00000009470.1">
    <property type="protein sequence ID" value="ENSCSAVP00000009353.1"/>
    <property type="gene ID" value="ENSCSAVG00000005513.1"/>
</dbReference>
<dbReference type="AlphaFoldDB" id="H2YVJ2"/>
<keyword evidence="2" id="KW-0442">Lipid degradation</keyword>
<dbReference type="InterPro" id="IPR016035">
    <property type="entry name" value="Acyl_Trfase/lysoPLipase"/>
</dbReference>
<evidence type="ECO:0000313" key="4">
    <source>
        <dbReference type="Proteomes" id="UP000007875"/>
    </source>
</evidence>
<dbReference type="SUPFAM" id="SSF52151">
    <property type="entry name" value="FabD/lysophospholipase-like"/>
    <property type="match status" value="1"/>
</dbReference>
<dbReference type="PANTHER" id="PTHR24185:SF1">
    <property type="entry name" value="CALCIUM-INDEPENDENT PHOSPHOLIPASE A2-GAMMA"/>
    <property type="match status" value="1"/>
</dbReference>
<name>H2YVJ2_CIOSA</name>
<accession>H2YVJ2</accession>
<dbReference type="GO" id="GO:0016042">
    <property type="term" value="P:lipid catabolic process"/>
    <property type="evidence" value="ECO:0007669"/>
    <property type="project" value="UniProtKB-KW"/>
</dbReference>
<reference evidence="3" key="3">
    <citation type="submission" date="2025-09" db="UniProtKB">
        <authorList>
            <consortium name="Ensembl"/>
        </authorList>
    </citation>
    <scope>IDENTIFICATION</scope>
</reference>
<evidence type="ECO:0000256" key="1">
    <source>
        <dbReference type="ARBA" id="ARBA00022801"/>
    </source>
</evidence>